<name>A0A4C1XIA6_EUMVA</name>
<evidence type="ECO:0000313" key="1">
    <source>
        <dbReference type="EMBL" id="GBP63148.1"/>
    </source>
</evidence>
<evidence type="ECO:0000313" key="2">
    <source>
        <dbReference type="Proteomes" id="UP000299102"/>
    </source>
</evidence>
<accession>A0A4C1XIA6</accession>
<organism evidence="1 2">
    <name type="scientific">Eumeta variegata</name>
    <name type="common">Bagworm moth</name>
    <name type="synonym">Eumeta japonica</name>
    <dbReference type="NCBI Taxonomy" id="151549"/>
    <lineage>
        <taxon>Eukaryota</taxon>
        <taxon>Metazoa</taxon>
        <taxon>Ecdysozoa</taxon>
        <taxon>Arthropoda</taxon>
        <taxon>Hexapoda</taxon>
        <taxon>Insecta</taxon>
        <taxon>Pterygota</taxon>
        <taxon>Neoptera</taxon>
        <taxon>Endopterygota</taxon>
        <taxon>Lepidoptera</taxon>
        <taxon>Glossata</taxon>
        <taxon>Ditrysia</taxon>
        <taxon>Tineoidea</taxon>
        <taxon>Psychidae</taxon>
        <taxon>Oiketicinae</taxon>
        <taxon>Eumeta</taxon>
    </lineage>
</organism>
<protein>
    <submittedName>
        <fullName evidence="1">Uncharacterized protein</fullName>
    </submittedName>
</protein>
<keyword evidence="2" id="KW-1185">Reference proteome</keyword>
<dbReference type="EMBL" id="BGZK01000861">
    <property type="protein sequence ID" value="GBP63148.1"/>
    <property type="molecule type" value="Genomic_DNA"/>
</dbReference>
<reference evidence="1 2" key="1">
    <citation type="journal article" date="2019" name="Commun. Biol.">
        <title>The bagworm genome reveals a unique fibroin gene that provides high tensile strength.</title>
        <authorList>
            <person name="Kono N."/>
            <person name="Nakamura H."/>
            <person name="Ohtoshi R."/>
            <person name="Tomita M."/>
            <person name="Numata K."/>
            <person name="Arakawa K."/>
        </authorList>
    </citation>
    <scope>NUCLEOTIDE SEQUENCE [LARGE SCALE GENOMIC DNA]</scope>
</reference>
<gene>
    <name evidence="1" type="ORF">EVAR_59707_1</name>
</gene>
<dbReference type="AlphaFoldDB" id="A0A4C1XIA6"/>
<dbReference type="Proteomes" id="UP000299102">
    <property type="component" value="Unassembled WGS sequence"/>
</dbReference>
<comment type="caution">
    <text evidence="1">The sequence shown here is derived from an EMBL/GenBank/DDBJ whole genome shotgun (WGS) entry which is preliminary data.</text>
</comment>
<proteinExistence type="predicted"/>
<sequence>MIMMLIEFFNVDSGKKNCSKTGYIIFRRREHSDRFRLSIGGAPQRHAERRAAARVRQTMLLIRPGLPPGCALAIRAFLLESECVPRARNDYATVRVTS</sequence>